<organism evidence="1 2">
    <name type="scientific">Frankia alni (strain DSM 45986 / CECT 9034 / ACN14a)</name>
    <dbReference type="NCBI Taxonomy" id="326424"/>
    <lineage>
        <taxon>Bacteria</taxon>
        <taxon>Bacillati</taxon>
        <taxon>Actinomycetota</taxon>
        <taxon>Actinomycetes</taxon>
        <taxon>Frankiales</taxon>
        <taxon>Frankiaceae</taxon>
        <taxon>Frankia</taxon>
    </lineage>
</organism>
<dbReference type="STRING" id="326424.FRAAL0807"/>
<evidence type="ECO:0000313" key="1">
    <source>
        <dbReference type="EMBL" id="CAJ59476.1"/>
    </source>
</evidence>
<dbReference type="EMBL" id="CT573213">
    <property type="protein sequence ID" value="CAJ59476.1"/>
    <property type="molecule type" value="Genomic_DNA"/>
</dbReference>
<evidence type="ECO:0000313" key="2">
    <source>
        <dbReference type="Proteomes" id="UP000000657"/>
    </source>
</evidence>
<gene>
    <name evidence="1" type="ordered locus">FRAAL0807</name>
</gene>
<proteinExistence type="predicted"/>
<reference evidence="1 2" key="1">
    <citation type="journal article" date="2007" name="Genome Res.">
        <title>Genome characteristics of facultatively symbiotic Frankia sp. strains reflect host range and host plant biogeography.</title>
        <authorList>
            <person name="Normand P."/>
            <person name="Lapierre P."/>
            <person name="Tisa L.S."/>
            <person name="Gogarten J.P."/>
            <person name="Alloisio N."/>
            <person name="Bagnarol E."/>
            <person name="Bassi C.A."/>
            <person name="Berry A.M."/>
            <person name="Bickhart D.M."/>
            <person name="Choisne N."/>
            <person name="Couloux A."/>
            <person name="Cournoyer B."/>
            <person name="Cruveiller S."/>
            <person name="Daubin V."/>
            <person name="Demange N."/>
            <person name="Francino M.P."/>
            <person name="Goltsman E."/>
            <person name="Huang Y."/>
            <person name="Kopp O.R."/>
            <person name="Labarre L."/>
            <person name="Lapidus A."/>
            <person name="Lavire C."/>
            <person name="Marechal J."/>
            <person name="Martinez M."/>
            <person name="Mastronunzio J.E."/>
            <person name="Mullin B.C."/>
            <person name="Niemann J."/>
            <person name="Pujic P."/>
            <person name="Rawnsley T."/>
            <person name="Rouy Z."/>
            <person name="Schenowitz C."/>
            <person name="Sellstedt A."/>
            <person name="Tavares F."/>
            <person name="Tomkins J.P."/>
            <person name="Vallenet D."/>
            <person name="Valverde C."/>
            <person name="Wall L.G."/>
            <person name="Wang Y."/>
            <person name="Medigue C."/>
            <person name="Benson D.R."/>
        </authorList>
    </citation>
    <scope>NUCLEOTIDE SEQUENCE [LARGE SCALE GENOMIC DNA]</scope>
    <source>
        <strain evidence="2">DSM 45986 / CECT 9034 / ACN14a</strain>
    </source>
</reference>
<protein>
    <submittedName>
        <fullName evidence="1">Uncharacterized protein</fullName>
    </submittedName>
</protein>
<dbReference type="HOGENOM" id="CLU_1832218_0_0_11"/>
<dbReference type="AlphaFoldDB" id="Q0RSI6"/>
<name>Q0RSI6_FRAAA</name>
<accession>Q0RSI6</accession>
<keyword evidence="2" id="KW-1185">Reference proteome</keyword>
<dbReference type="KEGG" id="fal:FRAAL0807"/>
<dbReference type="Proteomes" id="UP000000657">
    <property type="component" value="Chromosome"/>
</dbReference>
<sequence>MPAEDIPRLLHPGRAGLLVAGPLVARDSGGRVHTDFLPARGGRRLVGWALSTVADTGGGTVTVWPSGATVMETGVAFLIGRYIRGEREWAGDRDLTVVTVGVAPGPEDLDVAVTPVPHRMRMETGGRTVDYTAWELLPGA</sequence>